<keyword evidence="2" id="KW-1185">Reference proteome</keyword>
<dbReference type="Proteomes" id="UP000305778">
    <property type="component" value="Unassembled WGS sequence"/>
</dbReference>
<proteinExistence type="predicted"/>
<sequence length="74" mass="8108">MNNIRCTQCGVVGLEQGFVEDSGQGAQGYARWIAGPLERGPLGGAKRMGKQRWQVDAFRCPNCAHLELFAAQRT</sequence>
<accession>A0A4U0SBV8</accession>
<evidence type="ECO:0000313" key="1">
    <source>
        <dbReference type="EMBL" id="TKA06263.1"/>
    </source>
</evidence>
<gene>
    <name evidence="1" type="ORF">FCI23_32585</name>
</gene>
<reference evidence="1 2" key="1">
    <citation type="submission" date="2019-04" db="EMBL/GenBank/DDBJ databases">
        <title>Streptomyces oryziradicis sp. nov., a novel actinomycete isolated from rhizosphere soil of rice (Oryza sativa L.).</title>
        <authorList>
            <person name="Li C."/>
        </authorList>
    </citation>
    <scope>NUCLEOTIDE SEQUENCE [LARGE SCALE GENOMIC DNA]</scope>
    <source>
        <strain evidence="1 2">NEAU-C40</strain>
    </source>
</reference>
<dbReference type="EMBL" id="SUMC01000041">
    <property type="protein sequence ID" value="TKA06263.1"/>
    <property type="molecule type" value="Genomic_DNA"/>
</dbReference>
<dbReference type="RefSeq" id="WP_136727623.1">
    <property type="nucleotide sequence ID" value="NZ_SUMC01000041.1"/>
</dbReference>
<name>A0A4U0SBV8_9ACTN</name>
<organism evidence="1 2">
    <name type="scientific">Actinacidiphila oryziradicis</name>
    <dbReference type="NCBI Taxonomy" id="2571141"/>
    <lineage>
        <taxon>Bacteria</taxon>
        <taxon>Bacillati</taxon>
        <taxon>Actinomycetota</taxon>
        <taxon>Actinomycetes</taxon>
        <taxon>Kitasatosporales</taxon>
        <taxon>Streptomycetaceae</taxon>
        <taxon>Actinacidiphila</taxon>
    </lineage>
</organism>
<comment type="caution">
    <text evidence="1">The sequence shown here is derived from an EMBL/GenBank/DDBJ whole genome shotgun (WGS) entry which is preliminary data.</text>
</comment>
<dbReference type="OrthoDB" id="7573292at2"/>
<dbReference type="AlphaFoldDB" id="A0A4U0SBV8"/>
<protein>
    <submittedName>
        <fullName evidence="1">Uncharacterized protein</fullName>
    </submittedName>
</protein>
<evidence type="ECO:0000313" key="2">
    <source>
        <dbReference type="Proteomes" id="UP000305778"/>
    </source>
</evidence>